<organism evidence="3 4">
    <name type="scientific">endosymbiont of Ridgeia piscesae</name>
    <dbReference type="NCBI Taxonomy" id="54398"/>
    <lineage>
        <taxon>Bacteria</taxon>
        <taxon>Pseudomonadati</taxon>
        <taxon>Pseudomonadota</taxon>
        <taxon>Gammaproteobacteria</taxon>
        <taxon>sulfur-oxidizing symbionts</taxon>
    </lineage>
</organism>
<dbReference type="AlphaFoldDB" id="A0A0T5YWN2"/>
<feature type="signal peptide" evidence="1">
    <location>
        <begin position="1"/>
        <end position="25"/>
    </location>
</feature>
<evidence type="ECO:0000313" key="4">
    <source>
        <dbReference type="Proteomes" id="UP000051634"/>
    </source>
</evidence>
<feature type="domain" description="Thioredoxin" evidence="2">
    <location>
        <begin position="23"/>
        <end position="163"/>
    </location>
</feature>
<dbReference type="Gene3D" id="3.40.30.10">
    <property type="entry name" value="Glutaredoxin"/>
    <property type="match status" value="1"/>
</dbReference>
<dbReference type="PANTHER" id="PTHR42852">
    <property type="entry name" value="THIOL:DISULFIDE INTERCHANGE PROTEIN DSBE"/>
    <property type="match status" value="1"/>
</dbReference>
<evidence type="ECO:0000259" key="2">
    <source>
        <dbReference type="PROSITE" id="PS51352"/>
    </source>
</evidence>
<dbReference type="InterPro" id="IPR013766">
    <property type="entry name" value="Thioredoxin_domain"/>
</dbReference>
<dbReference type="SUPFAM" id="SSF52833">
    <property type="entry name" value="Thioredoxin-like"/>
    <property type="match status" value="1"/>
</dbReference>
<accession>A0A0T5YWN2</accession>
<evidence type="ECO:0000313" key="3">
    <source>
        <dbReference type="EMBL" id="KRT54549.1"/>
    </source>
</evidence>
<sequence length="164" mass="18682">MKQPNRISHQLILLALLLFISPVRATQPAPDFTLKSLSGENLRLSELRGEVVMINFWASWCDPCRQEMPLLEALYQRYRPLGFTLLGVNVEQESAKARKLAKELGVSFPILFDSDNQVSKNYGVAAMPTTLLIDRDGNQRFIHQGYQPGYEEAYQEQIRLLVGE</sequence>
<dbReference type="Pfam" id="PF00578">
    <property type="entry name" value="AhpC-TSA"/>
    <property type="match status" value="1"/>
</dbReference>
<dbReference type="InterPro" id="IPR036249">
    <property type="entry name" value="Thioredoxin-like_sf"/>
</dbReference>
<name>A0A0T5YWN2_9GAMM</name>
<dbReference type="EMBL" id="LDXT01000090">
    <property type="protein sequence ID" value="KRT54549.1"/>
    <property type="molecule type" value="Genomic_DNA"/>
</dbReference>
<dbReference type="PANTHER" id="PTHR42852:SF17">
    <property type="entry name" value="THIOREDOXIN-LIKE PROTEIN HI_1115"/>
    <property type="match status" value="1"/>
</dbReference>
<dbReference type="InterPro" id="IPR000866">
    <property type="entry name" value="AhpC/TSA"/>
</dbReference>
<dbReference type="RefSeq" id="WP_060528309.1">
    <property type="nucleotide sequence ID" value="NZ_KQ557122.1"/>
</dbReference>
<dbReference type="PROSITE" id="PS51352">
    <property type="entry name" value="THIOREDOXIN_2"/>
    <property type="match status" value="1"/>
</dbReference>
<dbReference type="Proteomes" id="UP000051634">
    <property type="component" value="Unassembled WGS sequence"/>
</dbReference>
<feature type="chain" id="PRO_5006667128" evidence="1">
    <location>
        <begin position="26"/>
        <end position="164"/>
    </location>
</feature>
<reference evidence="3 4" key="1">
    <citation type="submission" date="2015-11" db="EMBL/GenBank/DDBJ databases">
        <title>The genome of Candidatus Endoriftia persephone in Ridgeia piscesae and population structure of the North Eastern Pacific vestimentiferan symbionts.</title>
        <authorList>
            <person name="Perez M."/>
            <person name="Juniper K.S."/>
        </authorList>
    </citation>
    <scope>NUCLEOTIDE SEQUENCE [LARGE SCALE GENOMIC DNA]</scope>
    <source>
        <strain evidence="3">Ind11</strain>
    </source>
</reference>
<protein>
    <submittedName>
        <fullName evidence="3">Peroxiredoxin</fullName>
    </submittedName>
</protein>
<dbReference type="GO" id="GO:0016209">
    <property type="term" value="F:antioxidant activity"/>
    <property type="evidence" value="ECO:0007669"/>
    <property type="project" value="InterPro"/>
</dbReference>
<proteinExistence type="predicted"/>
<evidence type="ECO:0000256" key="1">
    <source>
        <dbReference type="SAM" id="SignalP"/>
    </source>
</evidence>
<keyword evidence="1" id="KW-0732">Signal</keyword>
<dbReference type="OrthoDB" id="9799347at2"/>
<gene>
    <name evidence="3" type="ORF">Ga0074115_10778</name>
</gene>
<dbReference type="CDD" id="cd02966">
    <property type="entry name" value="TlpA_like_family"/>
    <property type="match status" value="1"/>
</dbReference>
<comment type="caution">
    <text evidence="3">The sequence shown here is derived from an EMBL/GenBank/DDBJ whole genome shotgun (WGS) entry which is preliminary data.</text>
</comment>
<dbReference type="PATRIC" id="fig|54398.3.peg.1181"/>
<dbReference type="GO" id="GO:0016491">
    <property type="term" value="F:oxidoreductase activity"/>
    <property type="evidence" value="ECO:0007669"/>
    <property type="project" value="InterPro"/>
</dbReference>
<keyword evidence="4" id="KW-1185">Reference proteome</keyword>
<dbReference type="InterPro" id="IPR050553">
    <property type="entry name" value="Thioredoxin_ResA/DsbE_sf"/>
</dbReference>